<feature type="transmembrane region" description="Helical" evidence="1">
    <location>
        <begin position="44"/>
        <end position="65"/>
    </location>
</feature>
<dbReference type="AlphaFoldDB" id="A0A9J5YJN1"/>
<keyword evidence="1" id="KW-1133">Transmembrane helix</keyword>
<evidence type="ECO:0000313" key="3">
    <source>
        <dbReference type="Proteomes" id="UP000824120"/>
    </source>
</evidence>
<evidence type="ECO:0000256" key="1">
    <source>
        <dbReference type="SAM" id="Phobius"/>
    </source>
</evidence>
<comment type="caution">
    <text evidence="2">The sequence shown here is derived from an EMBL/GenBank/DDBJ whole genome shotgun (WGS) entry which is preliminary data.</text>
</comment>
<gene>
    <name evidence="2" type="ORF">H5410_031353</name>
</gene>
<organism evidence="2 3">
    <name type="scientific">Solanum commersonii</name>
    <name type="common">Commerson's wild potato</name>
    <name type="synonym">Commerson's nightshade</name>
    <dbReference type="NCBI Taxonomy" id="4109"/>
    <lineage>
        <taxon>Eukaryota</taxon>
        <taxon>Viridiplantae</taxon>
        <taxon>Streptophyta</taxon>
        <taxon>Embryophyta</taxon>
        <taxon>Tracheophyta</taxon>
        <taxon>Spermatophyta</taxon>
        <taxon>Magnoliopsida</taxon>
        <taxon>eudicotyledons</taxon>
        <taxon>Gunneridae</taxon>
        <taxon>Pentapetalae</taxon>
        <taxon>asterids</taxon>
        <taxon>lamiids</taxon>
        <taxon>Solanales</taxon>
        <taxon>Solanaceae</taxon>
        <taxon>Solanoideae</taxon>
        <taxon>Solaneae</taxon>
        <taxon>Solanum</taxon>
    </lineage>
</organism>
<sequence>MTCRPLIYLADSIFSVRAWHTRALGEIIANWQFDYWFRRSCSRLFFVLFSCLVPFYPIVCLNSATQKSIINAHKKTQLTRARINCALKDSSCDSPLPNNLKLTILASNASSSLTKVFKCPHKTNDSIITQWFNCLKFQNYDQHSHSQI</sequence>
<accession>A0A9J5YJN1</accession>
<name>A0A9J5YJN1_SOLCO</name>
<keyword evidence="3" id="KW-1185">Reference proteome</keyword>
<reference evidence="2 3" key="1">
    <citation type="submission" date="2020-09" db="EMBL/GenBank/DDBJ databases">
        <title>De no assembly of potato wild relative species, Solanum commersonii.</title>
        <authorList>
            <person name="Cho K."/>
        </authorList>
    </citation>
    <scope>NUCLEOTIDE SEQUENCE [LARGE SCALE GENOMIC DNA]</scope>
    <source>
        <strain evidence="2">LZ3.2</strain>
        <tissue evidence="2">Leaf</tissue>
    </source>
</reference>
<evidence type="ECO:0000313" key="2">
    <source>
        <dbReference type="EMBL" id="KAG5599983.1"/>
    </source>
</evidence>
<proteinExistence type="predicted"/>
<dbReference type="EMBL" id="JACXVP010000006">
    <property type="protein sequence ID" value="KAG5599983.1"/>
    <property type="molecule type" value="Genomic_DNA"/>
</dbReference>
<keyword evidence="1" id="KW-0472">Membrane</keyword>
<dbReference type="Proteomes" id="UP000824120">
    <property type="component" value="Chromosome 6"/>
</dbReference>
<protein>
    <submittedName>
        <fullName evidence="2">Uncharacterized protein</fullName>
    </submittedName>
</protein>
<keyword evidence="1" id="KW-0812">Transmembrane</keyword>